<dbReference type="GO" id="GO:0005524">
    <property type="term" value="F:ATP binding"/>
    <property type="evidence" value="ECO:0007669"/>
    <property type="project" value="UniProtKB-UniRule"/>
</dbReference>
<evidence type="ECO:0000256" key="7">
    <source>
        <dbReference type="PROSITE-ProRule" id="PRU00703"/>
    </source>
</evidence>
<feature type="domain" description="ABC transporter" evidence="9">
    <location>
        <begin position="24"/>
        <end position="267"/>
    </location>
</feature>
<keyword evidence="8" id="KW-0472">Membrane</keyword>
<evidence type="ECO:0000256" key="1">
    <source>
        <dbReference type="ARBA" id="ARBA00005417"/>
    </source>
</evidence>
<dbReference type="GO" id="GO:0016887">
    <property type="term" value="F:ATP hydrolysis activity"/>
    <property type="evidence" value="ECO:0007669"/>
    <property type="project" value="UniProtKB-UniRule"/>
</dbReference>
<feature type="domain" description="CBS" evidence="10">
    <location>
        <begin position="281"/>
        <end position="338"/>
    </location>
</feature>
<evidence type="ECO:0000313" key="12">
    <source>
        <dbReference type="Proteomes" id="UP000017469"/>
    </source>
</evidence>
<dbReference type="InterPro" id="IPR017871">
    <property type="entry name" value="ABC_transporter-like_CS"/>
</dbReference>
<keyword evidence="3 8" id="KW-0547">Nucleotide-binding</keyword>
<keyword evidence="4 8" id="KW-0067">ATP-binding</keyword>
<dbReference type="PROSITE" id="PS51371">
    <property type="entry name" value="CBS"/>
    <property type="match status" value="2"/>
</dbReference>
<dbReference type="InterPro" id="IPR000644">
    <property type="entry name" value="CBS_dom"/>
</dbReference>
<comment type="subunit">
    <text evidence="8">The complex is probably composed of two ATP-binding proteins, two transmembrane proteins and a solute-binding protein.</text>
</comment>
<dbReference type="Gene3D" id="3.40.50.300">
    <property type="entry name" value="P-loop containing nucleotide triphosphate hydrolases"/>
    <property type="match status" value="1"/>
</dbReference>
<evidence type="ECO:0000259" key="9">
    <source>
        <dbReference type="PROSITE" id="PS50893"/>
    </source>
</evidence>
<dbReference type="Gene3D" id="3.10.580.10">
    <property type="entry name" value="CBS-domain"/>
    <property type="match status" value="1"/>
</dbReference>
<dbReference type="GO" id="GO:0006970">
    <property type="term" value="P:response to osmotic stress"/>
    <property type="evidence" value="ECO:0007669"/>
    <property type="project" value="UniProtKB-ARBA"/>
</dbReference>
<dbReference type="SMART" id="SM00382">
    <property type="entry name" value="AAA"/>
    <property type="match status" value="1"/>
</dbReference>
<accession>U5S8W3</accession>
<dbReference type="AlphaFoldDB" id="U5S8W3"/>
<dbReference type="SUPFAM" id="SSF52540">
    <property type="entry name" value="P-loop containing nucleoside triphosphate hydrolases"/>
    <property type="match status" value="1"/>
</dbReference>
<dbReference type="PROSITE" id="PS00211">
    <property type="entry name" value="ABC_TRANSPORTER_1"/>
    <property type="match status" value="1"/>
</dbReference>
<dbReference type="KEGG" id="caw:Q783_04255"/>
<keyword evidence="8" id="KW-1003">Cell membrane</keyword>
<comment type="subcellular location">
    <subcellularLocation>
        <location evidence="8">Cell inner membrane</location>
        <topology evidence="8">Peripheral membrane protein</topology>
    </subcellularLocation>
</comment>
<keyword evidence="8" id="KW-0997">Cell inner membrane</keyword>
<dbReference type="eggNOG" id="COG4175">
    <property type="taxonomic scope" value="Bacteria"/>
</dbReference>
<evidence type="ECO:0000256" key="4">
    <source>
        <dbReference type="ARBA" id="ARBA00022840"/>
    </source>
</evidence>
<dbReference type="InterPro" id="IPR027417">
    <property type="entry name" value="P-loop_NTPase"/>
</dbReference>
<evidence type="ECO:0000259" key="10">
    <source>
        <dbReference type="PROSITE" id="PS51371"/>
    </source>
</evidence>
<evidence type="ECO:0000256" key="8">
    <source>
        <dbReference type="RuleBase" id="RU369116"/>
    </source>
</evidence>
<sequence length="401" mass="44633">MLFLSKITIENVTKVFGKRTTQALELLNQQKSKQEIFKETGATVGVNNVSFTVEEGEIFVIMGLSGSGKSTLVRMFNRLIDPTKGNIYIDDKNLSTMDKKALRQVRREKLSMVFQNFGLFPHRTILENTEYGLEIQGVDKAVRQQKAQKALENAGLGDYKDQYPSQLSGGMQQRVGLARALANDPEILLMDEAFSALDPLIRREMQDELIELQANVKKTIIFITHDLNEALRIGDKIALMKDGSIVQIGSPEEILTHPANDYVEKFVEDVDRSKVLTAENIMQRPETLNIKNHGPRFALEQMRSEGISSMLVVDSQRNLLGYITAEDASEARKKNIQTIESILKVDIPTVTRTTSMNDIFSVIHDSTTPVAVVDEGKLVGIIVRGAVIAALAGESEVLQNV</sequence>
<dbReference type="PATRIC" id="fig|1266845.5.peg.789"/>
<dbReference type="GO" id="GO:0031460">
    <property type="term" value="P:glycine betaine transport"/>
    <property type="evidence" value="ECO:0007669"/>
    <property type="project" value="InterPro"/>
</dbReference>
<reference evidence="11 12" key="1">
    <citation type="journal article" date="2013" name="Genome Announc.">
        <title>Complete Genome Sequence of Carnobacterium gilichinskyi Strain WN1359T (DSM 27470T).</title>
        <authorList>
            <person name="Leonard M.T."/>
            <person name="Panayotova N."/>
            <person name="Farmerie W.G."/>
            <person name="Triplett E.W."/>
            <person name="Nicholson W.L."/>
        </authorList>
    </citation>
    <scope>NUCLEOTIDE SEQUENCE [LARGE SCALE GENOMIC DNA]</scope>
    <source>
        <strain evidence="11 12">WN1359</strain>
    </source>
</reference>
<gene>
    <name evidence="11" type="ORF">Q783_04255</name>
</gene>
<keyword evidence="6 7" id="KW-0129">CBS domain</keyword>
<dbReference type="Proteomes" id="UP000017469">
    <property type="component" value="Chromosome"/>
</dbReference>
<dbReference type="FunFam" id="3.40.50.300:FF:000201">
    <property type="entry name" value="Glycine betaine/L-proline ABC transporter ATP-binding protein"/>
    <property type="match status" value="1"/>
</dbReference>
<evidence type="ECO:0000256" key="6">
    <source>
        <dbReference type="ARBA" id="ARBA00023122"/>
    </source>
</evidence>
<feature type="domain" description="CBS" evidence="10">
    <location>
        <begin position="342"/>
        <end position="397"/>
    </location>
</feature>
<dbReference type="InterPro" id="IPR051921">
    <property type="entry name" value="ABC_osmolyte_uptake_ATP-bind"/>
</dbReference>
<dbReference type="InterPro" id="IPR003593">
    <property type="entry name" value="AAA+_ATPase"/>
</dbReference>
<dbReference type="PANTHER" id="PTHR43869:SF1">
    <property type="entry name" value="GLYCINE BETAINE_PROLINE BETAINE TRANSPORT SYSTEM ATP-BINDING PROTEIN PROV"/>
    <property type="match status" value="1"/>
</dbReference>
<keyword evidence="2 8" id="KW-0813">Transport</keyword>
<proteinExistence type="inferred from homology"/>
<dbReference type="Pfam" id="PF00571">
    <property type="entry name" value="CBS"/>
    <property type="match status" value="2"/>
</dbReference>
<dbReference type="PROSITE" id="PS50893">
    <property type="entry name" value="ABC_TRANSPORTER_2"/>
    <property type="match status" value="1"/>
</dbReference>
<dbReference type="SMART" id="SM00116">
    <property type="entry name" value="CBS"/>
    <property type="match status" value="2"/>
</dbReference>
<dbReference type="EMBL" id="CP006812">
    <property type="protein sequence ID" value="AGY81506.1"/>
    <property type="molecule type" value="Genomic_DNA"/>
</dbReference>
<dbReference type="PANTHER" id="PTHR43869">
    <property type="entry name" value="GLYCINE BETAINE/PROLINE BETAINE TRANSPORT SYSTEM ATP-BINDING PROTEIN PROV"/>
    <property type="match status" value="1"/>
</dbReference>
<evidence type="ECO:0000256" key="3">
    <source>
        <dbReference type="ARBA" id="ARBA00022741"/>
    </source>
</evidence>
<protein>
    <recommendedName>
        <fullName evidence="8">Quaternary amine transport ATP-binding protein</fullName>
        <ecNumber evidence="8">7.6.2.9</ecNumber>
    </recommendedName>
</protein>
<comment type="catalytic activity">
    <reaction evidence="8">
        <text>a quaternary ammonium(out) + ATP + H2O = a quaternary ammonium(in) + ADP + phosphate + H(+)</text>
        <dbReference type="Rhea" id="RHEA:11036"/>
        <dbReference type="ChEBI" id="CHEBI:15377"/>
        <dbReference type="ChEBI" id="CHEBI:15378"/>
        <dbReference type="ChEBI" id="CHEBI:30616"/>
        <dbReference type="ChEBI" id="CHEBI:35267"/>
        <dbReference type="ChEBI" id="CHEBI:43474"/>
        <dbReference type="ChEBI" id="CHEBI:456216"/>
    </reaction>
</comment>
<evidence type="ECO:0000256" key="5">
    <source>
        <dbReference type="ARBA" id="ARBA00022970"/>
    </source>
</evidence>
<dbReference type="GO" id="GO:0006865">
    <property type="term" value="P:amino acid transport"/>
    <property type="evidence" value="ECO:0007669"/>
    <property type="project" value="UniProtKB-UniRule"/>
</dbReference>
<name>U5S8W3_9LACT</name>
<dbReference type="HOGENOM" id="CLU_000604_2_0_9"/>
<dbReference type="EC" id="7.6.2.9" evidence="8"/>
<dbReference type="InterPro" id="IPR046342">
    <property type="entry name" value="CBS_dom_sf"/>
</dbReference>
<dbReference type="CDD" id="cd03294">
    <property type="entry name" value="ABC_Pro_Gly_Betaine"/>
    <property type="match status" value="1"/>
</dbReference>
<dbReference type="GO" id="GO:0015418">
    <property type="term" value="F:ABC-type quaternary ammonium compound transporting activity"/>
    <property type="evidence" value="ECO:0007669"/>
    <property type="project" value="UniProtKB-EC"/>
</dbReference>
<dbReference type="STRING" id="1266845.Q783_04255"/>
<organism evidence="11 12">
    <name type="scientific">Carnobacterium inhibens subsp. gilichinskyi</name>
    <dbReference type="NCBI Taxonomy" id="1266845"/>
    <lineage>
        <taxon>Bacteria</taxon>
        <taxon>Bacillati</taxon>
        <taxon>Bacillota</taxon>
        <taxon>Bacilli</taxon>
        <taxon>Lactobacillales</taxon>
        <taxon>Carnobacteriaceae</taxon>
        <taxon>Carnobacterium</taxon>
    </lineage>
</organism>
<dbReference type="NCBIfam" id="TIGR01186">
    <property type="entry name" value="proV"/>
    <property type="match status" value="1"/>
</dbReference>
<evidence type="ECO:0000256" key="2">
    <source>
        <dbReference type="ARBA" id="ARBA00022448"/>
    </source>
</evidence>
<dbReference type="InterPro" id="IPR005892">
    <property type="entry name" value="Gly-betaine_transp_ATP-bd"/>
</dbReference>
<dbReference type="GO" id="GO:0005886">
    <property type="term" value="C:plasma membrane"/>
    <property type="evidence" value="ECO:0007669"/>
    <property type="project" value="UniProtKB-SubCell"/>
</dbReference>
<dbReference type="SUPFAM" id="SSF54631">
    <property type="entry name" value="CBS-domain pair"/>
    <property type="match status" value="1"/>
</dbReference>
<dbReference type="InterPro" id="IPR003439">
    <property type="entry name" value="ABC_transporter-like_ATP-bd"/>
</dbReference>
<keyword evidence="5" id="KW-0029">Amino-acid transport</keyword>
<evidence type="ECO:0000313" key="11">
    <source>
        <dbReference type="EMBL" id="AGY81506.1"/>
    </source>
</evidence>
<comment type="similarity">
    <text evidence="1 8">Belongs to the ABC transporter superfamily.</text>
</comment>
<dbReference type="Pfam" id="PF00005">
    <property type="entry name" value="ABC_tran"/>
    <property type="match status" value="1"/>
</dbReference>